<dbReference type="EMBL" id="JALGBI010000002">
    <property type="protein sequence ID" value="MCJ0765277.1"/>
    <property type="molecule type" value="Genomic_DNA"/>
</dbReference>
<comment type="caution">
    <text evidence="1">The sequence shown here is derived from an EMBL/GenBank/DDBJ whole genome shotgun (WGS) entry which is preliminary data.</text>
</comment>
<proteinExistence type="predicted"/>
<evidence type="ECO:0000313" key="2">
    <source>
        <dbReference type="Proteomes" id="UP001139447"/>
    </source>
</evidence>
<keyword evidence="2" id="KW-1185">Reference proteome</keyword>
<dbReference type="Proteomes" id="UP001139447">
    <property type="component" value="Unassembled WGS sequence"/>
</dbReference>
<reference evidence="1" key="1">
    <citation type="submission" date="2022-03" db="EMBL/GenBank/DDBJ databases">
        <authorList>
            <person name="Woo C.Y."/>
        </authorList>
    </citation>
    <scope>NUCLEOTIDE SEQUENCE</scope>
    <source>
        <strain evidence="1">CYS-02</strain>
    </source>
</reference>
<accession>A0A9X2AR51</accession>
<sequence>MKKQIEIYVRNSGDRNLLMLHVPEGMKERLIEGIRNGSFEAQDASIHLELSILNEWKDVDNPEHVRLEVNEITASYE</sequence>
<gene>
    <name evidence="1" type="ORF">MMF98_18850</name>
</gene>
<dbReference type="RefSeq" id="WP_243308467.1">
    <property type="nucleotide sequence ID" value="NZ_JALGBI010000002.1"/>
</dbReference>
<protein>
    <submittedName>
        <fullName evidence="1">Uncharacterized protein</fullName>
    </submittedName>
</protein>
<dbReference type="AlphaFoldDB" id="A0A9X2AR51"/>
<name>A0A9X2AR51_9BURK</name>
<evidence type="ECO:0000313" key="1">
    <source>
        <dbReference type="EMBL" id="MCJ0765277.1"/>
    </source>
</evidence>
<organism evidence="1 2">
    <name type="scientific">Variovorax terrae</name>
    <dbReference type="NCBI Taxonomy" id="2923278"/>
    <lineage>
        <taxon>Bacteria</taxon>
        <taxon>Pseudomonadati</taxon>
        <taxon>Pseudomonadota</taxon>
        <taxon>Betaproteobacteria</taxon>
        <taxon>Burkholderiales</taxon>
        <taxon>Comamonadaceae</taxon>
        <taxon>Variovorax</taxon>
    </lineage>
</organism>